<evidence type="ECO:0000313" key="2">
    <source>
        <dbReference type="EMBL" id="EAY30662.1"/>
    </source>
</evidence>
<dbReference type="PANTHER" id="PTHR36558">
    <property type="entry name" value="GLR1098 PROTEIN"/>
    <property type="match status" value="1"/>
</dbReference>
<dbReference type="InterPro" id="IPR008538">
    <property type="entry name" value="Uma2"/>
</dbReference>
<sequence>MGQAKPKQTHYSYPEYLDLEQTDGTRYEYYHGEVFAMSGGTINHNRIANNTHHLIDNLISDDCDVFTGDIKVEILANTHYVYPDVVYTCAPKDLEDGQDHKITSPSLVVEVLSKSTRQYDKDQKQNTYMRIPSLRYYILIDQYKYFVEVYERQEGFWKYTTYQQPEDTITLVQLNLHLTVKDIYRKVKF</sequence>
<dbReference type="RefSeq" id="WP_002694997.1">
    <property type="nucleotide sequence ID" value="NZ_AAWS01000006.1"/>
</dbReference>
<dbReference type="Gene3D" id="3.90.1570.10">
    <property type="entry name" value="tt1808, chain A"/>
    <property type="match status" value="1"/>
</dbReference>
<reference evidence="2 3" key="1">
    <citation type="submission" date="2007-01" db="EMBL/GenBank/DDBJ databases">
        <authorList>
            <person name="Haygood M."/>
            <person name="Podell S."/>
            <person name="Anderson C."/>
            <person name="Hopkinson B."/>
            <person name="Roe K."/>
            <person name="Barbeau K."/>
            <person name="Gaasterland T."/>
            <person name="Ferriera S."/>
            <person name="Johnson J."/>
            <person name="Kravitz S."/>
            <person name="Beeson K."/>
            <person name="Sutton G."/>
            <person name="Rogers Y.-H."/>
            <person name="Friedman R."/>
            <person name="Frazier M."/>
            <person name="Venter J.C."/>
        </authorList>
    </citation>
    <scope>NUCLEOTIDE SEQUENCE [LARGE SCALE GENOMIC DNA]</scope>
    <source>
        <strain evidence="2 3">ATCC 23134</strain>
    </source>
</reference>
<evidence type="ECO:0000259" key="1">
    <source>
        <dbReference type="Pfam" id="PF05685"/>
    </source>
</evidence>
<dbReference type="OrthoDB" id="668969at2"/>
<dbReference type="eggNOG" id="COG4636">
    <property type="taxonomic scope" value="Bacteria"/>
</dbReference>
<comment type="caution">
    <text evidence="2">The sequence shown here is derived from an EMBL/GenBank/DDBJ whole genome shotgun (WGS) entry which is preliminary data.</text>
</comment>
<gene>
    <name evidence="2" type="ORF">M23134_03300</name>
</gene>
<dbReference type="Proteomes" id="UP000004095">
    <property type="component" value="Unassembled WGS sequence"/>
</dbReference>
<evidence type="ECO:0000313" key="3">
    <source>
        <dbReference type="Proteomes" id="UP000004095"/>
    </source>
</evidence>
<proteinExistence type="predicted"/>
<accession>A1ZGP5</accession>
<name>A1ZGP5_MICM2</name>
<organism evidence="2 3">
    <name type="scientific">Microscilla marina ATCC 23134</name>
    <dbReference type="NCBI Taxonomy" id="313606"/>
    <lineage>
        <taxon>Bacteria</taxon>
        <taxon>Pseudomonadati</taxon>
        <taxon>Bacteroidota</taxon>
        <taxon>Cytophagia</taxon>
        <taxon>Cytophagales</taxon>
        <taxon>Microscillaceae</taxon>
        <taxon>Microscilla</taxon>
    </lineage>
</organism>
<dbReference type="AlphaFoldDB" id="A1ZGP5"/>
<dbReference type="PANTHER" id="PTHR36558:SF1">
    <property type="entry name" value="RESTRICTION ENDONUCLEASE DOMAIN-CONTAINING PROTEIN-RELATED"/>
    <property type="match status" value="1"/>
</dbReference>
<protein>
    <recommendedName>
        <fullName evidence="1">Putative restriction endonuclease domain-containing protein</fullName>
    </recommendedName>
</protein>
<dbReference type="InterPro" id="IPR012296">
    <property type="entry name" value="Nuclease_put_TT1808"/>
</dbReference>
<keyword evidence="3" id="KW-1185">Reference proteome</keyword>
<dbReference type="SUPFAM" id="SSF52980">
    <property type="entry name" value="Restriction endonuclease-like"/>
    <property type="match status" value="1"/>
</dbReference>
<dbReference type="Pfam" id="PF05685">
    <property type="entry name" value="Uma2"/>
    <property type="match status" value="1"/>
</dbReference>
<dbReference type="EMBL" id="AAWS01000006">
    <property type="protein sequence ID" value="EAY30662.1"/>
    <property type="molecule type" value="Genomic_DNA"/>
</dbReference>
<dbReference type="InterPro" id="IPR011335">
    <property type="entry name" value="Restrct_endonuc-II-like"/>
</dbReference>
<feature type="domain" description="Putative restriction endonuclease" evidence="1">
    <location>
        <begin position="14"/>
        <end position="179"/>
    </location>
</feature>
<dbReference type="CDD" id="cd06260">
    <property type="entry name" value="DUF820-like"/>
    <property type="match status" value="1"/>
</dbReference>